<dbReference type="Proteomes" id="UP000007360">
    <property type="component" value="Unassembled WGS sequence"/>
</dbReference>
<keyword evidence="2" id="KW-1185">Reference proteome</keyword>
<protein>
    <submittedName>
        <fullName evidence="1">Uncharacterized protein</fullName>
    </submittedName>
</protein>
<evidence type="ECO:0000313" key="2">
    <source>
        <dbReference type="Proteomes" id="UP000007360"/>
    </source>
</evidence>
<accession>K2RF33</accession>
<dbReference type="PATRIC" id="fig|1204725.3.peg.386"/>
<name>K2RF33_METFP</name>
<sequence>MFQPFGKKPLAKKLFGERYINVATKKHHTSNEFQLIKENKHLVEGAFKWNICVYWTQNILKDSSKYYKNYLCF</sequence>
<dbReference type="EMBL" id="AMPO01000001">
    <property type="protein sequence ID" value="EKF87004.1"/>
    <property type="molecule type" value="Genomic_DNA"/>
</dbReference>
<organism evidence="1 2">
    <name type="scientific">Methanobacterium formicicum (strain DSM 3637 / PP1)</name>
    <dbReference type="NCBI Taxonomy" id="1204725"/>
    <lineage>
        <taxon>Archaea</taxon>
        <taxon>Methanobacteriati</taxon>
        <taxon>Methanobacteriota</taxon>
        <taxon>Methanomada group</taxon>
        <taxon>Methanobacteria</taxon>
        <taxon>Methanobacteriales</taxon>
        <taxon>Methanobacteriaceae</taxon>
        <taxon>Methanobacterium</taxon>
    </lineage>
</organism>
<comment type="caution">
    <text evidence="1">The sequence shown here is derived from an EMBL/GenBank/DDBJ whole genome shotgun (WGS) entry which is preliminary data.</text>
</comment>
<proteinExistence type="predicted"/>
<gene>
    <name evidence="1" type="ORF">A994_01920</name>
</gene>
<evidence type="ECO:0000313" key="1">
    <source>
        <dbReference type="EMBL" id="EKF87004.1"/>
    </source>
</evidence>
<reference evidence="1 2" key="1">
    <citation type="journal article" date="2012" name="J. Bacteriol.">
        <title>Draft genome sequence of Methanobacterium formicicum DSM 3637, an archaebacterium isolated from the methane producer amoeba Pelomyxa palustris.</title>
        <authorList>
            <person name="Gutierrez G."/>
        </authorList>
    </citation>
    <scope>NUCLEOTIDE SEQUENCE [LARGE SCALE GENOMIC DNA]</scope>
    <source>
        <strain evidence="2">DSM 3637 / PP1</strain>
    </source>
</reference>
<dbReference type="AlphaFoldDB" id="K2RF33"/>